<dbReference type="AlphaFoldDB" id="Q2SDI6"/>
<dbReference type="FunFam" id="2.60.40.1730:FF:000005">
    <property type="entry name" value="Aminopeptidase N"/>
    <property type="match status" value="1"/>
</dbReference>
<evidence type="ECO:0000256" key="7">
    <source>
        <dbReference type="ARBA" id="ARBA00022670"/>
    </source>
</evidence>
<dbReference type="PANTHER" id="PTHR46322">
    <property type="entry name" value="PUROMYCIN-SENSITIVE AMINOPEPTIDASE"/>
    <property type="match status" value="1"/>
</dbReference>
<organism evidence="18 19">
    <name type="scientific">Hahella chejuensis (strain KCTC 2396)</name>
    <dbReference type="NCBI Taxonomy" id="349521"/>
    <lineage>
        <taxon>Bacteria</taxon>
        <taxon>Pseudomonadati</taxon>
        <taxon>Pseudomonadota</taxon>
        <taxon>Gammaproteobacteria</taxon>
        <taxon>Oceanospirillales</taxon>
        <taxon>Hahellaceae</taxon>
        <taxon>Hahella</taxon>
    </lineage>
</organism>
<dbReference type="Pfam" id="PF17900">
    <property type="entry name" value="Peptidase_M1_N"/>
    <property type="match status" value="1"/>
</dbReference>
<dbReference type="OrthoDB" id="100605at2"/>
<dbReference type="HOGENOM" id="CLU_007993_2_0_6"/>
<dbReference type="InterPro" id="IPR024601">
    <property type="entry name" value="Peptidase_M1_pepN_C"/>
</dbReference>
<evidence type="ECO:0000256" key="10">
    <source>
        <dbReference type="ARBA" id="ARBA00022833"/>
    </source>
</evidence>
<feature type="domain" description="Aminopeptidase N-like N-terminal" evidence="17">
    <location>
        <begin position="109"/>
        <end position="191"/>
    </location>
</feature>
<evidence type="ECO:0000259" key="15">
    <source>
        <dbReference type="Pfam" id="PF11940"/>
    </source>
</evidence>
<dbReference type="Pfam" id="PF17432">
    <property type="entry name" value="DUF3458_C"/>
    <property type="match status" value="1"/>
</dbReference>
<dbReference type="MEROPS" id="M01.005"/>
<dbReference type="CDD" id="cd09600">
    <property type="entry name" value="M1_APN"/>
    <property type="match status" value="1"/>
</dbReference>
<accession>Q2SDI6</accession>
<dbReference type="SUPFAM" id="SSF55486">
    <property type="entry name" value="Metalloproteases ('zincins'), catalytic domain"/>
    <property type="match status" value="1"/>
</dbReference>
<dbReference type="GO" id="GO:0006508">
    <property type="term" value="P:proteolysis"/>
    <property type="evidence" value="ECO:0007669"/>
    <property type="project" value="UniProtKB-UniRule"/>
</dbReference>
<evidence type="ECO:0000256" key="3">
    <source>
        <dbReference type="ARBA" id="ARBA00010136"/>
    </source>
</evidence>
<feature type="domain" description="Peptidase M1 alanyl aminopeptidase C-terminal" evidence="16">
    <location>
        <begin position="563"/>
        <end position="886"/>
    </location>
</feature>
<evidence type="ECO:0000256" key="5">
    <source>
        <dbReference type="ARBA" id="ARBA00015611"/>
    </source>
</evidence>
<dbReference type="Gene3D" id="2.60.40.1730">
    <property type="entry name" value="tricorn interacting facor f3 domain"/>
    <property type="match status" value="1"/>
</dbReference>
<evidence type="ECO:0000256" key="2">
    <source>
        <dbReference type="ARBA" id="ARBA00001947"/>
    </source>
</evidence>
<dbReference type="Pfam" id="PF01433">
    <property type="entry name" value="Peptidase_M1"/>
    <property type="match status" value="1"/>
</dbReference>
<feature type="domain" description="Peptidase M1 membrane alanine aminopeptidase" evidence="14">
    <location>
        <begin position="231"/>
        <end position="444"/>
    </location>
</feature>
<dbReference type="InterPro" id="IPR001930">
    <property type="entry name" value="Peptidase_M1"/>
</dbReference>
<sequence length="886" mass="100541">MKESQPRTIYLKDYRKPDFLIDATDLNFQLYEDGARVTSQLHIRRNPDADAFRDVLELDGVELQLERLLLDGRTLNPDEYQLDDETLRLERLPKQFVLTVVTWIKPQENTCLEGLYRSSSMFCTQCEAEGFRRITYYLDRPDVMSSFTTTIEAEKSRYPVLLSNGNPVASGESGDRHWVKWEDPFKKPCYLFALVAGDLEWVEDSFTTMSGREVQLRIYVEPQDLNKCSHAMDSLKRSMTWDEEVYGREYDLDIFNIVAVSDFNMGAMENKGLNIFNSSCVLANPETSTDSAFQRIEAIVAHEYFHNWSGNRVTCRDWFQLSLKEGFTVFRDAEFSADMHSRAVKRIEDVALLRTMQFAEDAGPMSHPVRPDSYMEISNFYTLTVYEKGSEVVRMLHTLLEPEKFREGSDLYFSRFDGQAVTTDDFVACMEEVSGQDFTQFKRWYSQSGTPVLTVTDHYDAETSEYRLDVKQSCPPTPGQQEKQPFQIPLAVGLLDGSGKDMPLTLKAGQGDASGADGDLTRNILVRESEQSFVFTGVTEKPTPSLLRSFSAPVRLNYPYDRNQLTFLMSFDSDGFNRWDAGQKLAVSVFNELINAELKGEQVDIDERYIDAMRQVLLDDKGDHAMLAKMVQVPGVSLLAEQAEVVHVDAILNARQRVHERIGASLSELLLSKYRQLHAQSGNALDSVSMGLRAYKNACLMLLAQGGAQESVALAKLQMQQAQTMTDEFGALAALVNGPDIEAAQSALADFLCKWKKDQLVMEQWFSVQAASERHGALDSIQALTAHELFSERNPNKVRSVIGTFGGQNWRHFHAADGSGYRFLREWIIKMDGLNPQIASRLLTPLTRWRKLEPQRSALMQKELQEIMAHPGLSRDAYEVVSKSLK</sequence>
<dbReference type="Gene3D" id="1.25.50.10">
    <property type="entry name" value="Peptidase M1, alanyl aminopeptidase, C-terminal domain"/>
    <property type="match status" value="1"/>
</dbReference>
<name>Q2SDI6_HAHCH</name>
<dbReference type="FunFam" id="2.60.40.1840:FF:000001">
    <property type="entry name" value="Aminopeptidase N"/>
    <property type="match status" value="1"/>
</dbReference>
<dbReference type="InterPro" id="IPR035414">
    <property type="entry name" value="Peptidase_M1_pepN_Ig-like"/>
</dbReference>
<dbReference type="FunFam" id="1.10.390.10:FF:000002">
    <property type="entry name" value="Aminopeptidase N"/>
    <property type="match status" value="1"/>
</dbReference>
<evidence type="ECO:0000256" key="12">
    <source>
        <dbReference type="ARBA" id="ARBA00059739"/>
    </source>
</evidence>
<dbReference type="InterPro" id="IPR014782">
    <property type="entry name" value="Peptidase_M1_dom"/>
</dbReference>
<evidence type="ECO:0000256" key="11">
    <source>
        <dbReference type="ARBA" id="ARBA00023049"/>
    </source>
</evidence>
<comment type="similarity">
    <text evidence="3">Belongs to the peptidase M1 family.</text>
</comment>
<keyword evidence="9 18" id="KW-0378">Hydrolase</keyword>
<dbReference type="eggNOG" id="COG0308">
    <property type="taxonomic scope" value="Bacteria"/>
</dbReference>
<dbReference type="EC" id="3.4.11.2" evidence="4 13"/>
<comment type="catalytic activity">
    <reaction evidence="1">
        <text>Release of an N-terminal amino acid, Xaa-|-Yaa- from a peptide, amide or arylamide. Xaa is preferably Ala, but may be most amino acids including Pro (slow action). When a terminal hydrophobic residue is followed by a prolyl residue, the two may be released as an intact Xaa-Pro dipeptide.</text>
        <dbReference type="EC" id="3.4.11.2"/>
    </reaction>
</comment>
<evidence type="ECO:0000256" key="8">
    <source>
        <dbReference type="ARBA" id="ARBA00022723"/>
    </source>
</evidence>
<dbReference type="KEGG" id="hch:HCH_04587"/>
<dbReference type="PANTHER" id="PTHR46322:SF1">
    <property type="entry name" value="PUROMYCIN-SENSITIVE AMINOPEPTIDASE"/>
    <property type="match status" value="1"/>
</dbReference>
<comment type="cofactor">
    <cofactor evidence="2">
        <name>Zn(2+)</name>
        <dbReference type="ChEBI" id="CHEBI:29105"/>
    </cofactor>
</comment>
<evidence type="ECO:0000256" key="6">
    <source>
        <dbReference type="ARBA" id="ARBA00022438"/>
    </source>
</evidence>
<dbReference type="InterPro" id="IPR027268">
    <property type="entry name" value="Peptidase_M4/M1_CTD_sf"/>
</dbReference>
<keyword evidence="19" id="KW-1185">Reference proteome</keyword>
<evidence type="ECO:0000256" key="9">
    <source>
        <dbReference type="ARBA" id="ARBA00022801"/>
    </source>
</evidence>
<dbReference type="InterPro" id="IPR012779">
    <property type="entry name" value="Peptidase_M1_pepN"/>
</dbReference>
<keyword evidence="6 18" id="KW-0031">Aminopeptidase</keyword>
<keyword evidence="8" id="KW-0479">Metal-binding</keyword>
<dbReference type="SUPFAM" id="SSF63737">
    <property type="entry name" value="Leukotriene A4 hydrolase N-terminal domain"/>
    <property type="match status" value="1"/>
</dbReference>
<keyword evidence="10" id="KW-0862">Zinc</keyword>
<comment type="function">
    <text evidence="12">Aminopeptidase N is involved in the degradation of intracellular peptides generated by protein breakdown during normal growth as well as in response to nutrient starvation.</text>
</comment>
<dbReference type="RefSeq" id="WP_011398353.1">
    <property type="nucleotide sequence ID" value="NC_007645.1"/>
</dbReference>
<dbReference type="InterPro" id="IPR045357">
    <property type="entry name" value="Aminopeptidase_N-like_N"/>
</dbReference>
<dbReference type="Gene3D" id="2.60.40.1840">
    <property type="match status" value="1"/>
</dbReference>
<keyword evidence="11" id="KW-0482">Metalloprotease</keyword>
<evidence type="ECO:0000259" key="17">
    <source>
        <dbReference type="Pfam" id="PF17900"/>
    </source>
</evidence>
<dbReference type="InterPro" id="IPR038438">
    <property type="entry name" value="PepN_Ig-like_sf"/>
</dbReference>
<dbReference type="NCBIfam" id="TIGR02414">
    <property type="entry name" value="pepN_proteo"/>
    <property type="match status" value="1"/>
</dbReference>
<dbReference type="EMBL" id="CP000155">
    <property type="protein sequence ID" value="ABC31288.1"/>
    <property type="molecule type" value="Genomic_DNA"/>
</dbReference>
<dbReference type="PRINTS" id="PR00756">
    <property type="entry name" value="ALADIPTASE"/>
</dbReference>
<proteinExistence type="inferred from homology"/>
<evidence type="ECO:0000313" key="19">
    <source>
        <dbReference type="Proteomes" id="UP000000238"/>
    </source>
</evidence>
<evidence type="ECO:0000256" key="1">
    <source>
        <dbReference type="ARBA" id="ARBA00000098"/>
    </source>
</evidence>
<dbReference type="STRING" id="349521.HCH_04587"/>
<dbReference type="InterPro" id="IPR042097">
    <property type="entry name" value="Aminopeptidase_N-like_N_sf"/>
</dbReference>
<dbReference type="InterPro" id="IPR037144">
    <property type="entry name" value="Peptidase_M1_pepN_C_sf"/>
</dbReference>
<feature type="domain" description="Peptidase M1 alanyl aminopeptidase Ig-like fold" evidence="15">
    <location>
        <begin position="449"/>
        <end position="558"/>
    </location>
</feature>
<dbReference type="GO" id="GO:0016285">
    <property type="term" value="F:alanyl aminopeptidase activity"/>
    <property type="evidence" value="ECO:0007669"/>
    <property type="project" value="UniProtKB-EC"/>
</dbReference>
<reference evidence="18 19" key="1">
    <citation type="journal article" date="2005" name="Nucleic Acids Res.">
        <title>Genomic blueprint of Hahella chejuensis, a marine microbe producing an algicidal agent.</title>
        <authorList>
            <person name="Jeong H."/>
            <person name="Yim J.H."/>
            <person name="Lee C."/>
            <person name="Choi S.-H."/>
            <person name="Park Y.K."/>
            <person name="Yoon S.H."/>
            <person name="Hur C.-G."/>
            <person name="Kang H.-Y."/>
            <person name="Kim D."/>
            <person name="Lee H.H."/>
            <person name="Park K.H."/>
            <person name="Park S.-H."/>
            <person name="Park H.-S."/>
            <person name="Lee H.K."/>
            <person name="Oh T.K."/>
            <person name="Kim J.F."/>
        </authorList>
    </citation>
    <scope>NUCLEOTIDE SEQUENCE [LARGE SCALE GENOMIC DNA]</scope>
    <source>
        <strain evidence="18 19">KCTC 2396</strain>
    </source>
</reference>
<dbReference type="Gene3D" id="3.30.2010.30">
    <property type="match status" value="1"/>
</dbReference>
<protein>
    <recommendedName>
        <fullName evidence="5 13">Aminopeptidase N</fullName>
        <ecNumber evidence="4 13">3.4.11.2</ecNumber>
    </recommendedName>
</protein>
<evidence type="ECO:0000313" key="18">
    <source>
        <dbReference type="EMBL" id="ABC31288.1"/>
    </source>
</evidence>
<evidence type="ECO:0000256" key="13">
    <source>
        <dbReference type="NCBIfam" id="TIGR02414"/>
    </source>
</evidence>
<dbReference type="FunFam" id="3.30.2010.30:FF:000002">
    <property type="entry name" value="Putative aminopeptidase N"/>
    <property type="match status" value="1"/>
</dbReference>
<evidence type="ECO:0000259" key="16">
    <source>
        <dbReference type="Pfam" id="PF17432"/>
    </source>
</evidence>
<keyword evidence="7" id="KW-0645">Protease</keyword>
<dbReference type="Proteomes" id="UP000000238">
    <property type="component" value="Chromosome"/>
</dbReference>
<gene>
    <name evidence="18" type="primary">pepN</name>
    <name evidence="18" type="ordered locus">HCH_04587</name>
</gene>
<dbReference type="Pfam" id="PF11940">
    <property type="entry name" value="DUF3458"/>
    <property type="match status" value="1"/>
</dbReference>
<evidence type="ECO:0000259" key="14">
    <source>
        <dbReference type="Pfam" id="PF01433"/>
    </source>
</evidence>
<dbReference type="Gene3D" id="1.10.390.10">
    <property type="entry name" value="Neutral Protease Domain 2"/>
    <property type="match status" value="1"/>
</dbReference>
<evidence type="ECO:0000256" key="4">
    <source>
        <dbReference type="ARBA" id="ARBA00012564"/>
    </source>
</evidence>
<dbReference type="GO" id="GO:0008270">
    <property type="term" value="F:zinc ion binding"/>
    <property type="evidence" value="ECO:0007669"/>
    <property type="project" value="InterPro"/>
</dbReference>
<dbReference type="GO" id="GO:0008237">
    <property type="term" value="F:metallopeptidase activity"/>
    <property type="evidence" value="ECO:0007669"/>
    <property type="project" value="UniProtKB-UniRule"/>
</dbReference>